<dbReference type="EMBL" id="BAABXL010000001">
    <property type="protein sequence ID" value="GAA6268995.1"/>
    <property type="molecule type" value="Genomic_DNA"/>
</dbReference>
<gene>
    <name evidence="5" type="primary">udp_2</name>
    <name evidence="5" type="ORF">F130042H8_20550</name>
</gene>
<feature type="domain" description="Nucleoside phosphorylase" evidence="4">
    <location>
        <begin position="22"/>
        <end position="220"/>
    </location>
</feature>
<dbReference type="PROSITE" id="PS01232">
    <property type="entry name" value="PNP_UDP_1"/>
    <property type="match status" value="1"/>
</dbReference>
<evidence type="ECO:0000256" key="3">
    <source>
        <dbReference type="ARBA" id="ARBA00022679"/>
    </source>
</evidence>
<evidence type="ECO:0000256" key="2">
    <source>
        <dbReference type="ARBA" id="ARBA00022676"/>
    </source>
</evidence>
<comment type="caution">
    <text evidence="5">The sequence shown here is derived from an EMBL/GenBank/DDBJ whole genome shotgun (WGS) entry which is preliminary data.</text>
</comment>
<evidence type="ECO:0000313" key="6">
    <source>
        <dbReference type="Proteomes" id="UP001600894"/>
    </source>
</evidence>
<protein>
    <submittedName>
        <fullName evidence="5">Uridine phosphorylase</fullName>
    </submittedName>
</protein>
<keyword evidence="2" id="KW-0328">Glycosyltransferase</keyword>
<dbReference type="Gene3D" id="3.40.50.1580">
    <property type="entry name" value="Nucleoside phosphorylase domain"/>
    <property type="match status" value="1"/>
</dbReference>
<dbReference type="RefSeq" id="WP_176253929.1">
    <property type="nucleotide sequence ID" value="NZ_BAABXL010000001.1"/>
</dbReference>
<accession>A0ABQ0AY93</accession>
<dbReference type="Proteomes" id="UP001600894">
    <property type="component" value="Unassembled WGS sequence"/>
</dbReference>
<evidence type="ECO:0000259" key="4">
    <source>
        <dbReference type="Pfam" id="PF01048"/>
    </source>
</evidence>
<organism evidence="5 6">
    <name type="scientific">Enterocloster alcoholdehydrogenati</name>
    <dbReference type="NCBI Taxonomy" id="2547410"/>
    <lineage>
        <taxon>Bacteria</taxon>
        <taxon>Bacillati</taxon>
        <taxon>Bacillota</taxon>
        <taxon>Clostridia</taxon>
        <taxon>Lachnospirales</taxon>
        <taxon>Lachnospiraceae</taxon>
        <taxon>Enterocloster</taxon>
    </lineage>
</organism>
<name>A0ABQ0AY93_9FIRM</name>
<evidence type="ECO:0000313" key="5">
    <source>
        <dbReference type="EMBL" id="GAA6268995.1"/>
    </source>
</evidence>
<keyword evidence="3" id="KW-0808">Transferase</keyword>
<proteinExistence type="inferred from homology"/>
<dbReference type="InterPro" id="IPR018016">
    <property type="entry name" value="Nucleoside_phosphorylase_CS"/>
</dbReference>
<keyword evidence="6" id="KW-1185">Reference proteome</keyword>
<dbReference type="PANTHER" id="PTHR43691:SF13">
    <property type="entry name" value="URIDINE PHOSPHORYLASE"/>
    <property type="match status" value="1"/>
</dbReference>
<evidence type="ECO:0000256" key="1">
    <source>
        <dbReference type="ARBA" id="ARBA00010456"/>
    </source>
</evidence>
<sequence>MPFLNEEGKQYHINCKEGDVGRYVLLPGDPFRTDIIASMFDDAKLVAHNRECKTWTGTLNGEKVSVTSTGMGSPSTAIVVEELIRCGADTFIRVGTSGRVCPRSWDTSLNGVINTAAVRDEGTTISYVPLAYPAVADRHVVDALSRAAKKLGYNFAEGITHSKDAFYGEIEPDTMPNGSYVKERWAAWEKSNVMCSEMEAAAIFIVSSIRGCRASAVMAYKKVNLQAAMETAIEGLRILIEEDKQGR</sequence>
<comment type="similarity">
    <text evidence="1">Belongs to the PNP/UDP phosphorylase family.</text>
</comment>
<dbReference type="InterPro" id="IPR035994">
    <property type="entry name" value="Nucleoside_phosphorylase_sf"/>
</dbReference>
<dbReference type="Pfam" id="PF01048">
    <property type="entry name" value="PNP_UDP_1"/>
    <property type="match status" value="1"/>
</dbReference>
<dbReference type="InterPro" id="IPR000845">
    <property type="entry name" value="Nucleoside_phosphorylase_d"/>
</dbReference>
<dbReference type="SUPFAM" id="SSF53167">
    <property type="entry name" value="Purine and uridine phosphorylases"/>
    <property type="match status" value="1"/>
</dbReference>
<reference evidence="5 6" key="1">
    <citation type="submission" date="2024-04" db="EMBL/GenBank/DDBJ databases">
        <title>Defined microbial consortia suppress multidrug-resistant proinflammatory Enterobacteriaceae via ecological control.</title>
        <authorList>
            <person name="Furuichi M."/>
            <person name="Kawaguchi T."/>
            <person name="Pust M."/>
            <person name="Yasuma K."/>
            <person name="Plichta D."/>
            <person name="Hasegawa N."/>
            <person name="Ohya T."/>
            <person name="Bhattarai S."/>
            <person name="Sasajima S."/>
            <person name="Aoto Y."/>
            <person name="Tuganbaev T."/>
            <person name="Yaginuma M."/>
            <person name="Ueda M."/>
            <person name="Okahashi N."/>
            <person name="Amafuji K."/>
            <person name="Kiridooshi Y."/>
            <person name="Sugita K."/>
            <person name="Strazar M."/>
            <person name="Skelly A."/>
            <person name="Suda W."/>
            <person name="Hattori M."/>
            <person name="Nakamoto N."/>
            <person name="Caballero S."/>
            <person name="Norman J."/>
            <person name="Olle B."/>
            <person name="Tanoue T."/>
            <person name="Arita M."/>
            <person name="Bucci V."/>
            <person name="Atarashi K."/>
            <person name="Xavier R."/>
            <person name="Honda K."/>
        </authorList>
    </citation>
    <scope>NUCLEOTIDE SEQUENCE [LARGE SCALE GENOMIC DNA]</scope>
    <source>
        <strain evidence="6">f13</strain>
    </source>
</reference>
<dbReference type="PANTHER" id="PTHR43691">
    <property type="entry name" value="URIDINE PHOSPHORYLASE"/>
    <property type="match status" value="1"/>
</dbReference>
<dbReference type="CDD" id="cd17767">
    <property type="entry name" value="UP_EcUdp-like"/>
    <property type="match status" value="1"/>
</dbReference>